<evidence type="ECO:0000313" key="1">
    <source>
        <dbReference type="EMBL" id="MCD1116279.1"/>
    </source>
</evidence>
<dbReference type="RefSeq" id="WP_230667604.1">
    <property type="nucleotide sequence ID" value="NZ_JAJNAY010000001.1"/>
</dbReference>
<protein>
    <submittedName>
        <fullName evidence="1">Uncharacterized protein</fullName>
    </submittedName>
</protein>
<accession>A0A9Q3YUT1</accession>
<dbReference type="Proteomes" id="UP001108025">
    <property type="component" value="Unassembled WGS sequence"/>
</dbReference>
<dbReference type="InterPro" id="IPR036412">
    <property type="entry name" value="HAD-like_sf"/>
</dbReference>
<keyword evidence="2" id="KW-1185">Reference proteome</keyword>
<dbReference type="Gene3D" id="3.40.50.1000">
    <property type="entry name" value="HAD superfamily/HAD-like"/>
    <property type="match status" value="1"/>
</dbReference>
<dbReference type="InterPro" id="IPR023214">
    <property type="entry name" value="HAD_sf"/>
</dbReference>
<proteinExistence type="predicted"/>
<dbReference type="AlphaFoldDB" id="A0A9Q3YUT1"/>
<comment type="caution">
    <text evidence="1">The sequence shown here is derived from an EMBL/GenBank/DDBJ whole genome shotgun (WGS) entry which is preliminary data.</text>
</comment>
<organism evidence="1 2">
    <name type="scientific">Chryseobacterium turcicum</name>
    <dbReference type="NCBI Taxonomy" id="2898076"/>
    <lineage>
        <taxon>Bacteria</taxon>
        <taxon>Pseudomonadati</taxon>
        <taxon>Bacteroidota</taxon>
        <taxon>Flavobacteriia</taxon>
        <taxon>Flavobacteriales</taxon>
        <taxon>Weeksellaceae</taxon>
        <taxon>Chryseobacterium group</taxon>
        <taxon>Chryseobacterium</taxon>
    </lineage>
</organism>
<reference evidence="1" key="1">
    <citation type="submission" date="2021-11" db="EMBL/GenBank/DDBJ databases">
        <title>Description of novel Chryseobacterium species.</title>
        <authorList>
            <person name="Saticioglu I.B."/>
            <person name="Ay H."/>
            <person name="Altun S."/>
            <person name="Duman M."/>
        </authorList>
    </citation>
    <scope>NUCLEOTIDE SEQUENCE</scope>
    <source>
        <strain evidence="1">C-17</strain>
    </source>
</reference>
<evidence type="ECO:0000313" key="2">
    <source>
        <dbReference type="Proteomes" id="UP001108025"/>
    </source>
</evidence>
<sequence>MKISFDLDDTIISTTKFSLEKESFWSKIIGAERIRFGTIRLFKELKAKNHKIYVYTTSYRSKIKIKLMFLSYGIPIDFVVNQQLHERRVRKKGKNISKFPPEFGIDIHIDDSLGVEMEGKKFGFKTIIISTDDENWINNVLEKIEKTL</sequence>
<dbReference type="EMBL" id="JAJNAY010000001">
    <property type="protein sequence ID" value="MCD1116279.1"/>
    <property type="molecule type" value="Genomic_DNA"/>
</dbReference>
<dbReference type="SUPFAM" id="SSF56784">
    <property type="entry name" value="HAD-like"/>
    <property type="match status" value="1"/>
</dbReference>
<name>A0A9Q3YUT1_9FLAO</name>
<gene>
    <name evidence="1" type="ORF">LO744_05340</name>
</gene>